<dbReference type="InterPro" id="IPR030934">
    <property type="entry name" value="Intein_C"/>
</dbReference>
<sequence length="552" mass="60950">MFLTTQIRRSLLWLVLVLALAQLHPQAARAQATSTPAQESGGIAWKTCTPPALCFADKESRQQWAAKNDCKFLEDVCEGTPPGQDNKGAKDEDRGFWGPMWDEVKGALVYGYEFVKGLVHGLKEQVTDLWDMVSDPGEVIRGLVELGKAFFNDFEGTLKMLAELLGQETIDTIKRATQCGAYDLGKVVGQYVNPGTVVKLAVKLAKYGGKLADAVKHTKRDLGCASFAAATLVLTPQGMLPIEQIRIGQQVQSRHERLFTEAPQAVTNTFARTAPGYWLLSTEFDQFKLTDEHPLWVQGKGWTQAQHITDNDVIAGAQGDVRVLGNEAVHQPLPVYNFSVAKTANYFVGSGAIWAHNSDCDISILTKAWAKLTPHEKGFKGEMAVFDALTARENGFEIFGGSFNFDPKHQNPADAIKNWRGRHGIDGIYRRKVKDKDGNEHYEYVLVESKAIGGSKNGIPDNTVEKLRNNDGDVRQMSDKWINDHLEKIVKDGGMSAQDKKEIMDGLKNGSTKRIYAQTDANGTTYHEITGLPKSIDPDGKQARVSNVTWSP</sequence>
<dbReference type="EMBL" id="QZCW01000003">
    <property type="protein sequence ID" value="MCW5323069.1"/>
    <property type="molecule type" value="Genomic_DNA"/>
</dbReference>
<dbReference type="SUPFAM" id="SSF51294">
    <property type="entry name" value="Hedgehog/intein (Hint) domain"/>
    <property type="match status" value="1"/>
</dbReference>
<evidence type="ECO:0000256" key="1">
    <source>
        <dbReference type="SAM" id="MobiDB-lite"/>
    </source>
</evidence>
<proteinExistence type="predicted"/>
<reference evidence="4" key="1">
    <citation type="submission" date="2023-07" db="EMBL/GenBank/DDBJ databases">
        <title>Verminephrobacter genomes.</title>
        <authorList>
            <person name="Lund M.B."/>
        </authorList>
    </citation>
    <scope>NUCLEOTIDE SEQUENCE [LARGE SCALE GENOMIC DNA]</scope>
    <source>
        <strain evidence="4">AtM5-05</strain>
    </source>
</reference>
<keyword evidence="4" id="KW-1185">Reference proteome</keyword>
<protein>
    <submittedName>
        <fullName evidence="3">Uncharacterized protein</fullName>
    </submittedName>
</protein>
<organism evidence="3 4">
    <name type="scientific">Verminephrobacter aporrectodeae subsp. tuberculatae</name>
    <dbReference type="NCBI Taxonomy" id="1110392"/>
    <lineage>
        <taxon>Bacteria</taxon>
        <taxon>Pseudomonadati</taxon>
        <taxon>Pseudomonadota</taxon>
        <taxon>Betaproteobacteria</taxon>
        <taxon>Burkholderiales</taxon>
        <taxon>Comamonadaceae</taxon>
        <taxon>Verminephrobacter</taxon>
    </lineage>
</organism>
<keyword evidence="2" id="KW-0732">Signal</keyword>
<dbReference type="CDD" id="cd20737">
    <property type="entry name" value="PoNe_HINT"/>
    <property type="match status" value="1"/>
</dbReference>
<dbReference type="Pfam" id="PF07591">
    <property type="entry name" value="PT-HINT"/>
    <property type="match status" value="1"/>
</dbReference>
<name>A0ABT3KXK4_9BURK</name>
<comment type="caution">
    <text evidence="3">The sequence shown here is derived from an EMBL/GenBank/DDBJ whole genome shotgun (WGS) entry which is preliminary data.</text>
</comment>
<feature type="chain" id="PRO_5046468208" evidence="2">
    <location>
        <begin position="31"/>
        <end position="552"/>
    </location>
</feature>
<feature type="signal peptide" evidence="2">
    <location>
        <begin position="1"/>
        <end position="30"/>
    </location>
</feature>
<dbReference type="NCBIfam" id="TIGR01443">
    <property type="entry name" value="intein_Cterm"/>
    <property type="match status" value="1"/>
</dbReference>
<feature type="region of interest" description="Disordered" evidence="1">
    <location>
        <begin position="529"/>
        <end position="552"/>
    </location>
</feature>
<accession>A0ABT3KXK4</accession>
<evidence type="ECO:0000313" key="3">
    <source>
        <dbReference type="EMBL" id="MCW5323069.1"/>
    </source>
</evidence>
<evidence type="ECO:0000313" key="4">
    <source>
        <dbReference type="Proteomes" id="UP001208935"/>
    </source>
</evidence>
<gene>
    <name evidence="3" type="ORF">D5039_18560</name>
</gene>
<dbReference type="Gene3D" id="2.170.16.10">
    <property type="entry name" value="Hedgehog/Intein (Hint) domain"/>
    <property type="match status" value="1"/>
</dbReference>
<evidence type="ECO:0000256" key="2">
    <source>
        <dbReference type="SAM" id="SignalP"/>
    </source>
</evidence>
<dbReference type="Proteomes" id="UP001208935">
    <property type="component" value="Unassembled WGS sequence"/>
</dbReference>
<dbReference type="InterPro" id="IPR036844">
    <property type="entry name" value="Hint_dom_sf"/>
</dbReference>